<dbReference type="GO" id="GO:0004175">
    <property type="term" value="F:endopeptidase activity"/>
    <property type="evidence" value="ECO:0007669"/>
    <property type="project" value="UniProtKB-ARBA"/>
</dbReference>
<dbReference type="PANTHER" id="PTHR36435:SF1">
    <property type="entry name" value="CAAX AMINO TERMINAL PROTEASE FAMILY PROTEIN"/>
    <property type="match status" value="1"/>
</dbReference>
<feature type="domain" description="CAAX prenyl protease 2/Lysostaphin resistance protein A-like" evidence="1">
    <location>
        <begin position="137"/>
        <end position="222"/>
    </location>
</feature>
<dbReference type="RefSeq" id="WP_077833819.1">
    <property type="nucleotide sequence ID" value="NZ_CP096983.1"/>
</dbReference>
<dbReference type="AlphaFoldDB" id="A0A1S8LF60"/>
<proteinExistence type="predicted"/>
<organism evidence="2 3">
    <name type="scientific">Clostridium felsineum</name>
    <dbReference type="NCBI Taxonomy" id="36839"/>
    <lineage>
        <taxon>Bacteria</taxon>
        <taxon>Bacillati</taxon>
        <taxon>Bacillota</taxon>
        <taxon>Clostridia</taxon>
        <taxon>Eubacteriales</taxon>
        <taxon>Clostridiaceae</taxon>
        <taxon>Clostridium</taxon>
    </lineage>
</organism>
<dbReference type="InterPro" id="IPR052710">
    <property type="entry name" value="CAAX_protease"/>
</dbReference>
<dbReference type="InterPro" id="IPR003675">
    <property type="entry name" value="Rce1/LyrA-like_dom"/>
</dbReference>
<protein>
    <recommendedName>
        <fullName evidence="1">CAAX prenyl protease 2/Lysostaphin resistance protein A-like domain-containing protein</fullName>
    </recommendedName>
</protein>
<dbReference type="GO" id="GO:0080120">
    <property type="term" value="P:CAAX-box protein maturation"/>
    <property type="evidence" value="ECO:0007669"/>
    <property type="project" value="UniProtKB-ARBA"/>
</dbReference>
<gene>
    <name evidence="2" type="ORF">CROST_031300</name>
</gene>
<keyword evidence="3" id="KW-1185">Reference proteome</keyword>
<dbReference type="PANTHER" id="PTHR36435">
    <property type="entry name" value="SLR1288 PROTEIN"/>
    <property type="match status" value="1"/>
</dbReference>
<evidence type="ECO:0000313" key="3">
    <source>
        <dbReference type="Proteomes" id="UP000190951"/>
    </source>
</evidence>
<dbReference type="Pfam" id="PF02517">
    <property type="entry name" value="Rce1-like"/>
    <property type="match status" value="1"/>
</dbReference>
<sequence length="278" mass="31461">MDFNLFKNIKTRYLFIAMTAVTIISSIALVFIEAALRLGFSNDYAEVYSLIVTLAWFVMALVFVRKKNISMKSFLGKFPKKSFVLEVPLTWIITYIGALGAILILYFMVFKLTPNLLSSVQSNVEEQPTILSNNIFVVISFLGTVVAAPIVEEFIFRGILFRRLYSKFGIIIGILLSSLIFFLLHFTINFIIFFLGMALAILTYKYKSLVPAICLHALNNCITFFIERAKSSSNATTSSDSLVSTATLIVGIIFFIMYLVFLILNLRKCYKIKVLSEE</sequence>
<dbReference type="Proteomes" id="UP000190951">
    <property type="component" value="Chromosome"/>
</dbReference>
<dbReference type="EMBL" id="CP096983">
    <property type="protein sequence ID" value="URZ12408.1"/>
    <property type="molecule type" value="Genomic_DNA"/>
</dbReference>
<evidence type="ECO:0000259" key="1">
    <source>
        <dbReference type="Pfam" id="PF02517"/>
    </source>
</evidence>
<name>A0A1S8LF60_9CLOT</name>
<reference evidence="2 3" key="1">
    <citation type="submission" date="2022-04" db="EMBL/GenBank/DDBJ databases">
        <title>Genome sequence of C. roseum typestrain.</title>
        <authorList>
            <person name="Poehlein A."/>
            <person name="Schoch T."/>
            <person name="Duerre P."/>
            <person name="Daniel R."/>
        </authorList>
    </citation>
    <scope>NUCLEOTIDE SEQUENCE [LARGE SCALE GENOMIC DNA]</scope>
    <source>
        <strain evidence="2 3">DSM 7320</strain>
    </source>
</reference>
<dbReference type="STRING" id="84029.CROST_09840"/>
<accession>A0A1S8LF60</accession>
<dbReference type="KEGG" id="crw:CROST_031300"/>
<evidence type="ECO:0000313" key="2">
    <source>
        <dbReference type="EMBL" id="URZ12408.1"/>
    </source>
</evidence>